<organism evidence="3 4">
    <name type="scientific">Nitrosospira multiformis</name>
    <dbReference type="NCBI Taxonomy" id="1231"/>
    <lineage>
        <taxon>Bacteria</taxon>
        <taxon>Pseudomonadati</taxon>
        <taxon>Pseudomonadota</taxon>
        <taxon>Betaproteobacteria</taxon>
        <taxon>Nitrosomonadales</taxon>
        <taxon>Nitrosomonadaceae</taxon>
        <taxon>Nitrosospira</taxon>
    </lineage>
</organism>
<dbReference type="Pfam" id="PF00043">
    <property type="entry name" value="GST_C"/>
    <property type="match status" value="1"/>
</dbReference>
<dbReference type="PANTHER" id="PTHR44051">
    <property type="entry name" value="GLUTATHIONE S-TRANSFERASE-RELATED"/>
    <property type="match status" value="1"/>
</dbReference>
<evidence type="ECO:0000259" key="2">
    <source>
        <dbReference type="PROSITE" id="PS50405"/>
    </source>
</evidence>
<dbReference type="InterPro" id="IPR004045">
    <property type="entry name" value="Glutathione_S-Trfase_N"/>
</dbReference>
<dbReference type="RefSeq" id="WP_218124323.1">
    <property type="nucleotide sequence ID" value="NZ_FNKY01000001.1"/>
</dbReference>
<dbReference type="InterPro" id="IPR036282">
    <property type="entry name" value="Glutathione-S-Trfase_C_sf"/>
</dbReference>
<evidence type="ECO:0000313" key="3">
    <source>
        <dbReference type="EMBL" id="SDQ73154.1"/>
    </source>
</evidence>
<gene>
    <name evidence="3" type="ORF">SAMN05216402_2057</name>
</gene>
<proteinExistence type="predicted"/>
<dbReference type="Proteomes" id="UP000183471">
    <property type="component" value="Unassembled WGS sequence"/>
</dbReference>
<dbReference type="CDD" id="cd03046">
    <property type="entry name" value="GST_N_GTT1_like"/>
    <property type="match status" value="1"/>
</dbReference>
<dbReference type="Gene3D" id="3.40.30.10">
    <property type="entry name" value="Glutaredoxin"/>
    <property type="match status" value="1"/>
</dbReference>
<feature type="domain" description="GST C-terminal" evidence="2">
    <location>
        <begin position="92"/>
        <end position="215"/>
    </location>
</feature>
<keyword evidence="4" id="KW-1185">Reference proteome</keyword>
<dbReference type="PANTHER" id="PTHR44051:SF9">
    <property type="entry name" value="GLUTATHIONE S-TRANSFERASE 1"/>
    <property type="match status" value="1"/>
</dbReference>
<feature type="domain" description="GST N-terminal" evidence="1">
    <location>
        <begin position="8"/>
        <end position="89"/>
    </location>
</feature>
<dbReference type="SFLD" id="SFLDS00019">
    <property type="entry name" value="Glutathione_Transferase_(cytos"/>
    <property type="match status" value="1"/>
</dbReference>
<dbReference type="EMBL" id="FNKY01000001">
    <property type="protein sequence ID" value="SDQ73154.1"/>
    <property type="molecule type" value="Genomic_DNA"/>
</dbReference>
<protein>
    <submittedName>
        <fullName evidence="3">Glutathione S-transferase</fullName>
    </submittedName>
</protein>
<dbReference type="PROSITE" id="PS50405">
    <property type="entry name" value="GST_CTER"/>
    <property type="match status" value="1"/>
</dbReference>
<dbReference type="CDD" id="cd03207">
    <property type="entry name" value="GST_C_8"/>
    <property type="match status" value="1"/>
</dbReference>
<evidence type="ECO:0000313" key="4">
    <source>
        <dbReference type="Proteomes" id="UP000183471"/>
    </source>
</evidence>
<evidence type="ECO:0000259" key="1">
    <source>
        <dbReference type="PROSITE" id="PS50404"/>
    </source>
</evidence>
<dbReference type="SUPFAM" id="SSF52833">
    <property type="entry name" value="Thioredoxin-like"/>
    <property type="match status" value="1"/>
</dbReference>
<dbReference type="SFLD" id="SFLDG00358">
    <property type="entry name" value="Main_(cytGST)"/>
    <property type="match status" value="1"/>
</dbReference>
<sequence length="215" mass="24204">MMLKLYGFSKVNAYARGHTRDLRVLWALEEMQLPFELVGMDHPAHDLTTDAYRRLSPFEQIPAIDDDGLVLSESAAIVVYLAKKSGRLIPGDHAGEAQVIRWCFTAMNSVEPPLLSLMVHDWTADGSCSKPRDFLIGWINRVLTNLERWFADRDFVATKDFTVADILMAHVLLSGIKNEGLIVPYPRVASYRDRCLARPAWKRTIAAYGARVEAG</sequence>
<dbReference type="InterPro" id="IPR036249">
    <property type="entry name" value="Thioredoxin-like_sf"/>
</dbReference>
<dbReference type="InterPro" id="IPR010987">
    <property type="entry name" value="Glutathione-S-Trfase_C-like"/>
</dbReference>
<dbReference type="InterPro" id="IPR040079">
    <property type="entry name" value="Glutathione_S-Trfase"/>
</dbReference>
<accession>A0ABY0TK14</accession>
<name>A0ABY0TK14_9PROT</name>
<dbReference type="Gene3D" id="1.20.1050.10">
    <property type="match status" value="1"/>
</dbReference>
<comment type="caution">
    <text evidence="3">The sequence shown here is derived from an EMBL/GenBank/DDBJ whole genome shotgun (WGS) entry which is preliminary data.</text>
</comment>
<reference evidence="3 4" key="1">
    <citation type="submission" date="2016-10" db="EMBL/GenBank/DDBJ databases">
        <authorList>
            <person name="Varghese N."/>
            <person name="Submissions S."/>
        </authorList>
    </citation>
    <scope>NUCLEOTIDE SEQUENCE [LARGE SCALE GENOMIC DNA]</scope>
    <source>
        <strain evidence="3 4">Nl1</strain>
    </source>
</reference>
<dbReference type="PROSITE" id="PS50404">
    <property type="entry name" value="GST_NTER"/>
    <property type="match status" value="1"/>
</dbReference>
<dbReference type="Pfam" id="PF13409">
    <property type="entry name" value="GST_N_2"/>
    <property type="match status" value="1"/>
</dbReference>
<dbReference type="InterPro" id="IPR004046">
    <property type="entry name" value="GST_C"/>
</dbReference>
<dbReference type="SUPFAM" id="SSF47616">
    <property type="entry name" value="GST C-terminal domain-like"/>
    <property type="match status" value="1"/>
</dbReference>